<dbReference type="EMBL" id="JAYKXN010000003">
    <property type="protein sequence ID" value="KAK7300504.1"/>
    <property type="molecule type" value="Genomic_DNA"/>
</dbReference>
<comment type="caution">
    <text evidence="5">The sequence shown here is derived from an EMBL/GenBank/DDBJ whole genome shotgun (WGS) entry which is preliminary data.</text>
</comment>
<dbReference type="SMART" id="SM00028">
    <property type="entry name" value="TPR"/>
    <property type="match status" value="2"/>
</dbReference>
<dbReference type="PANTHER" id="PTHR11242">
    <property type="entry name" value="ARYL HYDROCARBON RECEPTOR INTERACTING PROTEIN RELATED"/>
    <property type="match status" value="1"/>
</dbReference>
<evidence type="ECO:0000256" key="3">
    <source>
        <dbReference type="PROSITE-ProRule" id="PRU00339"/>
    </source>
</evidence>
<keyword evidence="1" id="KW-0677">Repeat</keyword>
<feature type="compositionally biased region" description="Acidic residues" evidence="4">
    <location>
        <begin position="177"/>
        <end position="186"/>
    </location>
</feature>
<evidence type="ECO:0000256" key="2">
    <source>
        <dbReference type="ARBA" id="ARBA00022803"/>
    </source>
</evidence>
<proteinExistence type="predicted"/>
<feature type="repeat" description="TPR" evidence="3">
    <location>
        <begin position="61"/>
        <end position="94"/>
    </location>
</feature>
<keyword evidence="6" id="KW-1185">Reference proteome</keyword>
<gene>
    <name evidence="5" type="ORF">RJT34_11349</name>
</gene>
<dbReference type="SUPFAM" id="SSF48452">
    <property type="entry name" value="TPR-like"/>
    <property type="match status" value="1"/>
</dbReference>
<dbReference type="Gene3D" id="1.25.40.10">
    <property type="entry name" value="Tetratricopeptide repeat domain"/>
    <property type="match status" value="1"/>
</dbReference>
<dbReference type="InterPro" id="IPR039663">
    <property type="entry name" value="AIP/AIPL1/TTC9"/>
</dbReference>
<feature type="region of interest" description="Disordered" evidence="4">
    <location>
        <begin position="149"/>
        <end position="186"/>
    </location>
</feature>
<dbReference type="PANTHER" id="PTHR11242:SF0">
    <property type="entry name" value="TPR_REGION DOMAIN-CONTAINING PROTEIN"/>
    <property type="match status" value="1"/>
</dbReference>
<dbReference type="AlphaFoldDB" id="A0AAN9JNG4"/>
<dbReference type="PROSITE" id="PS50005">
    <property type="entry name" value="TPR"/>
    <property type="match status" value="1"/>
</dbReference>
<sequence length="186" mass="20259">MDAPNEEAVLAHVRVLKHNVADSFAIEDHAEAFATYSEALDLLDHLRMIVFILRMLEEQRVSLLLNVASCKIKMFEFEAALSLYEQALKIEPNNARPVFGRGQVHLNMGNYSLGVLDEERAAELDPECGWLCGGSIIVGESEDGVRGAKNEAIKNVGNSDTRGGGEETKGEGRGDLENGEDELGAS</sequence>
<evidence type="ECO:0000313" key="5">
    <source>
        <dbReference type="EMBL" id="KAK7300504.1"/>
    </source>
</evidence>
<protein>
    <submittedName>
        <fullName evidence="5">Uncharacterized protein</fullName>
    </submittedName>
</protein>
<feature type="compositionally biased region" description="Basic and acidic residues" evidence="4">
    <location>
        <begin position="163"/>
        <end position="176"/>
    </location>
</feature>
<evidence type="ECO:0000256" key="4">
    <source>
        <dbReference type="SAM" id="MobiDB-lite"/>
    </source>
</evidence>
<name>A0AAN9JNG4_CLITE</name>
<accession>A0AAN9JNG4</accession>
<dbReference type="InterPro" id="IPR019734">
    <property type="entry name" value="TPR_rpt"/>
</dbReference>
<evidence type="ECO:0000313" key="6">
    <source>
        <dbReference type="Proteomes" id="UP001359559"/>
    </source>
</evidence>
<dbReference type="Proteomes" id="UP001359559">
    <property type="component" value="Unassembled WGS sequence"/>
</dbReference>
<dbReference type="Pfam" id="PF13414">
    <property type="entry name" value="TPR_11"/>
    <property type="match status" value="1"/>
</dbReference>
<reference evidence="5 6" key="1">
    <citation type="submission" date="2024-01" db="EMBL/GenBank/DDBJ databases">
        <title>The genomes of 5 underutilized Papilionoideae crops provide insights into root nodulation and disease resistance.</title>
        <authorList>
            <person name="Yuan L."/>
        </authorList>
    </citation>
    <scope>NUCLEOTIDE SEQUENCE [LARGE SCALE GENOMIC DNA]</scope>
    <source>
        <strain evidence="5">LY-2023</strain>
        <tissue evidence="5">Leaf</tissue>
    </source>
</reference>
<evidence type="ECO:0000256" key="1">
    <source>
        <dbReference type="ARBA" id="ARBA00022737"/>
    </source>
</evidence>
<organism evidence="5 6">
    <name type="scientific">Clitoria ternatea</name>
    <name type="common">Butterfly pea</name>
    <dbReference type="NCBI Taxonomy" id="43366"/>
    <lineage>
        <taxon>Eukaryota</taxon>
        <taxon>Viridiplantae</taxon>
        <taxon>Streptophyta</taxon>
        <taxon>Embryophyta</taxon>
        <taxon>Tracheophyta</taxon>
        <taxon>Spermatophyta</taxon>
        <taxon>Magnoliopsida</taxon>
        <taxon>eudicotyledons</taxon>
        <taxon>Gunneridae</taxon>
        <taxon>Pentapetalae</taxon>
        <taxon>rosids</taxon>
        <taxon>fabids</taxon>
        <taxon>Fabales</taxon>
        <taxon>Fabaceae</taxon>
        <taxon>Papilionoideae</taxon>
        <taxon>50 kb inversion clade</taxon>
        <taxon>NPAAA clade</taxon>
        <taxon>indigoferoid/millettioid clade</taxon>
        <taxon>Phaseoleae</taxon>
        <taxon>Clitoria</taxon>
    </lineage>
</organism>
<dbReference type="InterPro" id="IPR011990">
    <property type="entry name" value="TPR-like_helical_dom_sf"/>
</dbReference>
<keyword evidence="2 3" id="KW-0802">TPR repeat</keyword>